<comment type="subcellular location">
    <subcellularLocation>
        <location evidence="1">Membrane</location>
    </subcellularLocation>
</comment>
<protein>
    <recommendedName>
        <fullName evidence="6">G-protein coupled receptors family 1 profile domain-containing protein</fullName>
    </recommendedName>
</protein>
<dbReference type="Proteomes" id="UP000663855">
    <property type="component" value="Unassembled WGS sequence"/>
</dbReference>
<keyword evidence="3 5" id="KW-1133">Transmembrane helix</keyword>
<evidence type="ECO:0000313" key="10">
    <source>
        <dbReference type="EMBL" id="CAF3890481.1"/>
    </source>
</evidence>
<proteinExistence type="predicted"/>
<evidence type="ECO:0000256" key="3">
    <source>
        <dbReference type="ARBA" id="ARBA00022989"/>
    </source>
</evidence>
<dbReference type="Proteomes" id="UP000663824">
    <property type="component" value="Unassembled WGS sequence"/>
</dbReference>
<dbReference type="EMBL" id="CAJNOV010012912">
    <property type="protein sequence ID" value="CAF1501515.1"/>
    <property type="molecule type" value="Genomic_DNA"/>
</dbReference>
<feature type="transmembrane region" description="Helical" evidence="5">
    <location>
        <begin position="12"/>
        <end position="36"/>
    </location>
</feature>
<dbReference type="Proteomes" id="UP000663834">
    <property type="component" value="Unassembled WGS sequence"/>
</dbReference>
<organism evidence="8 11">
    <name type="scientific">Rotaria magnacalcarata</name>
    <dbReference type="NCBI Taxonomy" id="392030"/>
    <lineage>
        <taxon>Eukaryota</taxon>
        <taxon>Metazoa</taxon>
        <taxon>Spiralia</taxon>
        <taxon>Gnathifera</taxon>
        <taxon>Rotifera</taxon>
        <taxon>Eurotatoria</taxon>
        <taxon>Bdelloidea</taxon>
        <taxon>Philodinida</taxon>
        <taxon>Philodinidae</taxon>
        <taxon>Rotaria</taxon>
    </lineage>
</organism>
<name>A0A816C6N7_9BILA</name>
<feature type="transmembrane region" description="Helical" evidence="5">
    <location>
        <begin position="128"/>
        <end position="152"/>
    </location>
</feature>
<evidence type="ECO:0000256" key="2">
    <source>
        <dbReference type="ARBA" id="ARBA00022692"/>
    </source>
</evidence>
<feature type="transmembrane region" description="Helical" evidence="5">
    <location>
        <begin position="48"/>
        <end position="74"/>
    </location>
</feature>
<evidence type="ECO:0000313" key="9">
    <source>
        <dbReference type="EMBL" id="CAF2161904.1"/>
    </source>
</evidence>
<evidence type="ECO:0000256" key="1">
    <source>
        <dbReference type="ARBA" id="ARBA00004370"/>
    </source>
</evidence>
<feature type="transmembrane region" description="Helical" evidence="5">
    <location>
        <begin position="86"/>
        <end position="108"/>
    </location>
</feature>
<keyword evidence="4 5" id="KW-0472">Membrane</keyword>
<dbReference type="EMBL" id="CAJNOW010013366">
    <property type="protein sequence ID" value="CAF1620235.1"/>
    <property type="molecule type" value="Genomic_DNA"/>
</dbReference>
<dbReference type="OrthoDB" id="10050021at2759"/>
<dbReference type="Gene3D" id="1.20.1070.10">
    <property type="entry name" value="Rhodopsin 7-helix transmembrane proteins"/>
    <property type="match status" value="1"/>
</dbReference>
<accession>A0A816C6N7</accession>
<dbReference type="EMBL" id="CAJOBH010002110">
    <property type="protein sequence ID" value="CAF3890481.1"/>
    <property type="molecule type" value="Genomic_DNA"/>
</dbReference>
<feature type="domain" description="G-protein coupled receptors family 1 profile" evidence="6">
    <location>
        <begin position="27"/>
        <end position="249"/>
    </location>
</feature>
<reference evidence="8" key="1">
    <citation type="submission" date="2021-02" db="EMBL/GenBank/DDBJ databases">
        <authorList>
            <person name="Nowell W R."/>
        </authorList>
    </citation>
    <scope>NUCLEOTIDE SEQUENCE</scope>
</reference>
<evidence type="ECO:0000259" key="6">
    <source>
        <dbReference type="PROSITE" id="PS50262"/>
    </source>
</evidence>
<dbReference type="Proteomes" id="UP000681967">
    <property type="component" value="Unassembled WGS sequence"/>
</dbReference>
<evidence type="ECO:0000313" key="8">
    <source>
        <dbReference type="EMBL" id="CAF1620235.1"/>
    </source>
</evidence>
<dbReference type="InterPro" id="IPR017452">
    <property type="entry name" value="GPCR_Rhodpsn_7TM"/>
</dbReference>
<comment type="caution">
    <text evidence="8">The sequence shown here is derived from an EMBL/GenBank/DDBJ whole genome shotgun (WGS) entry which is preliminary data.</text>
</comment>
<dbReference type="EMBL" id="CAJNRE010018141">
    <property type="protein sequence ID" value="CAF2161904.1"/>
    <property type="molecule type" value="Genomic_DNA"/>
</dbReference>
<dbReference type="AlphaFoldDB" id="A0A816C6N7"/>
<feature type="transmembrane region" description="Helical" evidence="5">
    <location>
        <begin position="184"/>
        <end position="206"/>
    </location>
</feature>
<evidence type="ECO:0000313" key="11">
    <source>
        <dbReference type="Proteomes" id="UP000663834"/>
    </source>
</evidence>
<keyword evidence="2 5" id="KW-0812">Transmembrane</keyword>
<dbReference type="SUPFAM" id="SSF81321">
    <property type="entry name" value="Family A G protein-coupled receptor-like"/>
    <property type="match status" value="1"/>
</dbReference>
<evidence type="ECO:0000313" key="7">
    <source>
        <dbReference type="EMBL" id="CAF1501515.1"/>
    </source>
</evidence>
<evidence type="ECO:0000256" key="4">
    <source>
        <dbReference type="ARBA" id="ARBA00023136"/>
    </source>
</evidence>
<dbReference type="PROSITE" id="PS50262">
    <property type="entry name" value="G_PROTEIN_RECEP_F1_2"/>
    <property type="match status" value="1"/>
</dbReference>
<feature type="transmembrane region" description="Helical" evidence="5">
    <location>
        <begin position="226"/>
        <end position="248"/>
    </location>
</feature>
<gene>
    <name evidence="10" type="ORF">BYL167_LOCUS7930</name>
    <name evidence="7" type="ORF">CJN711_LOCUS27273</name>
    <name evidence="8" type="ORF">KQP761_LOCUS24568</name>
    <name evidence="9" type="ORF">MBJ925_LOCUS33162</name>
</gene>
<sequence>MKLAKTLESRLLKFWILLLFQISSILCSIFVLHHMFTAKKFRRTLSSHVIIAMLIVSLLSVTVDLSLTLIYLRLGIVHPKLNLFCFFWMYIDFSFYTCGMLLTAWASFERHILVFSVRYFRLSYKMIFVHYAPILICLIYPFIFYNYSILFYSCENDLLDFQRTLCGVPCFKRESYVLNWYDTLMHSVVPSILIVACYMALLIRVIRQKHRLQQQLFSWGKQRQIIIQLLTVTCLCITMNVPLFTIILI</sequence>
<evidence type="ECO:0000256" key="5">
    <source>
        <dbReference type="SAM" id="Phobius"/>
    </source>
</evidence>
<dbReference type="GO" id="GO:0016020">
    <property type="term" value="C:membrane"/>
    <property type="evidence" value="ECO:0007669"/>
    <property type="project" value="UniProtKB-SubCell"/>
</dbReference>